<name>A0A919P6T0_9CELL</name>
<protein>
    <submittedName>
        <fullName evidence="2">Uncharacterized protein</fullName>
    </submittedName>
</protein>
<feature type="transmembrane region" description="Helical" evidence="1">
    <location>
        <begin position="28"/>
        <end position="49"/>
    </location>
</feature>
<evidence type="ECO:0000313" key="2">
    <source>
        <dbReference type="EMBL" id="GIG23023.1"/>
    </source>
</evidence>
<keyword evidence="1" id="KW-0472">Membrane</keyword>
<keyword evidence="1" id="KW-0812">Transmembrane</keyword>
<keyword evidence="3" id="KW-1185">Reference proteome</keyword>
<dbReference type="RefSeq" id="WP_203758035.1">
    <property type="nucleotide sequence ID" value="NZ_BONK01000015.1"/>
</dbReference>
<keyword evidence="1" id="KW-1133">Transmembrane helix</keyword>
<evidence type="ECO:0000313" key="3">
    <source>
        <dbReference type="Proteomes" id="UP000632740"/>
    </source>
</evidence>
<comment type="caution">
    <text evidence="2">The sequence shown here is derived from an EMBL/GenBank/DDBJ whole genome shotgun (WGS) entry which is preliminary data.</text>
</comment>
<sequence length="173" mass="17863">MTTIDDVDLFGETFSGFRDVSTSRRHPAWLTALVLLVGVALVGAGLVWLRGVQAGPSTAEPVDAVTLLDVFAAPQRPADVLPDADLQGLGLDTSTTRYLVDTPTGAQYAAVNTSGDLCVVTVVAGELPGLGCAHAVRGMTFTGTDLKLVTDGGPAPAASEGWREAGPQLFVKN</sequence>
<gene>
    <name evidence="2" type="ORF">Cch01nite_37470</name>
</gene>
<organism evidence="2 3">
    <name type="scientific">Cellulomonas chitinilytica</name>
    <dbReference type="NCBI Taxonomy" id="398759"/>
    <lineage>
        <taxon>Bacteria</taxon>
        <taxon>Bacillati</taxon>
        <taxon>Actinomycetota</taxon>
        <taxon>Actinomycetes</taxon>
        <taxon>Micrococcales</taxon>
        <taxon>Cellulomonadaceae</taxon>
        <taxon>Cellulomonas</taxon>
    </lineage>
</organism>
<reference evidence="2" key="1">
    <citation type="submission" date="2021-01" db="EMBL/GenBank/DDBJ databases">
        <title>Whole genome shotgun sequence of Cellulomonas chitinilytica NBRC 110799.</title>
        <authorList>
            <person name="Komaki H."/>
            <person name="Tamura T."/>
        </authorList>
    </citation>
    <scope>NUCLEOTIDE SEQUENCE</scope>
    <source>
        <strain evidence="2">NBRC 110799</strain>
    </source>
</reference>
<dbReference type="EMBL" id="BONK01000015">
    <property type="protein sequence ID" value="GIG23023.1"/>
    <property type="molecule type" value="Genomic_DNA"/>
</dbReference>
<dbReference type="Proteomes" id="UP000632740">
    <property type="component" value="Unassembled WGS sequence"/>
</dbReference>
<proteinExistence type="predicted"/>
<dbReference type="AlphaFoldDB" id="A0A919P6T0"/>
<accession>A0A919P6T0</accession>
<evidence type="ECO:0000256" key="1">
    <source>
        <dbReference type="SAM" id="Phobius"/>
    </source>
</evidence>